<dbReference type="SMART" id="SM00382">
    <property type="entry name" value="AAA"/>
    <property type="match status" value="1"/>
</dbReference>
<proteinExistence type="predicted"/>
<dbReference type="InterPro" id="IPR050107">
    <property type="entry name" value="ABC_carbohydrate_import_ATPase"/>
</dbReference>
<name>A0ABS3J1H7_9HYPH</name>
<evidence type="ECO:0000256" key="1">
    <source>
        <dbReference type="ARBA" id="ARBA00022448"/>
    </source>
</evidence>
<feature type="domain" description="ABC transporter" evidence="7">
    <location>
        <begin position="28"/>
        <end position="265"/>
    </location>
</feature>
<organism evidence="8 9">
    <name type="scientific">Jiella sonneratiae</name>
    <dbReference type="NCBI Taxonomy" id="2816856"/>
    <lineage>
        <taxon>Bacteria</taxon>
        <taxon>Pseudomonadati</taxon>
        <taxon>Pseudomonadota</taxon>
        <taxon>Alphaproteobacteria</taxon>
        <taxon>Hyphomicrobiales</taxon>
        <taxon>Aurantimonadaceae</taxon>
        <taxon>Jiella</taxon>
    </lineage>
</organism>
<reference evidence="8 9" key="1">
    <citation type="submission" date="2021-03" db="EMBL/GenBank/DDBJ databases">
        <title>Whole genome sequence of Jiella sp. MQZ13P-4.</title>
        <authorList>
            <person name="Tuo L."/>
        </authorList>
    </citation>
    <scope>NUCLEOTIDE SEQUENCE [LARGE SCALE GENOMIC DNA]</scope>
    <source>
        <strain evidence="8 9">MQZ13P-4</strain>
    </source>
</reference>
<evidence type="ECO:0000256" key="5">
    <source>
        <dbReference type="ARBA" id="ARBA00022840"/>
    </source>
</evidence>
<keyword evidence="1" id="KW-0813">Transport</keyword>
<evidence type="ECO:0000256" key="2">
    <source>
        <dbReference type="ARBA" id="ARBA00022597"/>
    </source>
</evidence>
<dbReference type="InterPro" id="IPR003593">
    <property type="entry name" value="AAA+_ATPase"/>
</dbReference>
<dbReference type="PANTHER" id="PTHR43790">
    <property type="entry name" value="CARBOHYDRATE TRANSPORT ATP-BINDING PROTEIN MG119-RELATED"/>
    <property type="match status" value="1"/>
</dbReference>
<accession>A0ABS3J1H7</accession>
<dbReference type="SUPFAM" id="SSF52540">
    <property type="entry name" value="P-loop containing nucleoside triphosphate hydrolases"/>
    <property type="match status" value="1"/>
</dbReference>
<dbReference type="Proteomes" id="UP000664288">
    <property type="component" value="Unassembled WGS sequence"/>
</dbReference>
<evidence type="ECO:0000256" key="4">
    <source>
        <dbReference type="ARBA" id="ARBA00022741"/>
    </source>
</evidence>
<gene>
    <name evidence="8" type="ORF">J1C47_07585</name>
</gene>
<keyword evidence="2" id="KW-0762">Sugar transport</keyword>
<dbReference type="EMBL" id="JAFMPY010000006">
    <property type="protein sequence ID" value="MBO0903500.1"/>
    <property type="molecule type" value="Genomic_DNA"/>
</dbReference>
<dbReference type="PANTHER" id="PTHR43790:SF9">
    <property type="entry name" value="GALACTOFURANOSE TRANSPORTER ATP-BINDING PROTEIN YTFR"/>
    <property type="match status" value="1"/>
</dbReference>
<comment type="caution">
    <text evidence="8">The sequence shown here is derived from an EMBL/GenBank/DDBJ whole genome shotgun (WGS) entry which is preliminary data.</text>
</comment>
<keyword evidence="3" id="KW-0677">Repeat</keyword>
<dbReference type="CDD" id="cd03216">
    <property type="entry name" value="ABC_Carb_Monos_I"/>
    <property type="match status" value="1"/>
</dbReference>
<sequence length="279" mass="29837">MSATMEDIRDHGRGHHHDDVDRSGAPLVAMEDISIAFGGIHAVDHASIDLFPGEVVALLGHNGAGKSTLIKILSGAYKRDSGEIYVRGEKATIGNPRDAKAYGIETIYQTLALADNVDAAANLFLGREIMTAFGTLDDAAMEAEARKVMGRLNPNFRRFKEPVKALSGGQRQSVAIARAILFNAKILIMDEPTAALGPQETAQVADLIKELKKENIGIFLISHDIHDVFDLSDRVVVMKNGQVVGTAKTEDVTKDEVLGMIILGKCPAGATPGPGAMKE</sequence>
<dbReference type="GO" id="GO:0005524">
    <property type="term" value="F:ATP binding"/>
    <property type="evidence" value="ECO:0007669"/>
    <property type="project" value="UniProtKB-KW"/>
</dbReference>
<dbReference type="Pfam" id="PF00005">
    <property type="entry name" value="ABC_tran"/>
    <property type="match status" value="1"/>
</dbReference>
<keyword evidence="4" id="KW-0547">Nucleotide-binding</keyword>
<dbReference type="Gene3D" id="3.40.50.300">
    <property type="entry name" value="P-loop containing nucleotide triphosphate hydrolases"/>
    <property type="match status" value="1"/>
</dbReference>
<evidence type="ECO:0000313" key="8">
    <source>
        <dbReference type="EMBL" id="MBO0903500.1"/>
    </source>
</evidence>
<evidence type="ECO:0000256" key="6">
    <source>
        <dbReference type="SAM" id="MobiDB-lite"/>
    </source>
</evidence>
<keyword evidence="9" id="KW-1185">Reference proteome</keyword>
<dbReference type="PROSITE" id="PS50893">
    <property type="entry name" value="ABC_TRANSPORTER_2"/>
    <property type="match status" value="1"/>
</dbReference>
<keyword evidence="5 8" id="KW-0067">ATP-binding</keyword>
<dbReference type="InterPro" id="IPR027417">
    <property type="entry name" value="P-loop_NTPase"/>
</dbReference>
<protein>
    <submittedName>
        <fullName evidence="8">Sugar ABC transporter ATP-binding protein</fullName>
    </submittedName>
</protein>
<evidence type="ECO:0000259" key="7">
    <source>
        <dbReference type="PROSITE" id="PS50893"/>
    </source>
</evidence>
<dbReference type="InterPro" id="IPR003439">
    <property type="entry name" value="ABC_transporter-like_ATP-bd"/>
</dbReference>
<evidence type="ECO:0000313" key="9">
    <source>
        <dbReference type="Proteomes" id="UP000664288"/>
    </source>
</evidence>
<feature type="region of interest" description="Disordered" evidence="6">
    <location>
        <begin position="1"/>
        <end position="22"/>
    </location>
</feature>
<evidence type="ECO:0000256" key="3">
    <source>
        <dbReference type="ARBA" id="ARBA00022737"/>
    </source>
</evidence>